<evidence type="ECO:0000313" key="3">
    <source>
        <dbReference type="Proteomes" id="UP000215506"/>
    </source>
</evidence>
<evidence type="ECO:0000313" key="2">
    <source>
        <dbReference type="EMBL" id="OXR41135.1"/>
    </source>
</evidence>
<dbReference type="Proteomes" id="UP000215506">
    <property type="component" value="Unassembled WGS sequence"/>
</dbReference>
<accession>A0A231GX39</accession>
<feature type="compositionally biased region" description="Basic residues" evidence="1">
    <location>
        <begin position="34"/>
        <end position="43"/>
    </location>
</feature>
<sequence length="43" mass="4964">MRKQRSTFPAQADQRRFGTRPVPPRTVTHSKGGWPRHGRHGAR</sequence>
<proteinExistence type="predicted"/>
<comment type="caution">
    <text evidence="2">The sequence shown here is derived from an EMBL/GenBank/DDBJ whole genome shotgun (WGS) entry which is preliminary data.</text>
</comment>
<protein>
    <submittedName>
        <fullName evidence="2">Uncharacterized protein</fullName>
    </submittedName>
</protein>
<name>A0A231GX39_9NOCA</name>
<gene>
    <name evidence="2" type="ORF">B7C42_06731</name>
</gene>
<dbReference type="AlphaFoldDB" id="A0A231GX39"/>
<dbReference type="EMBL" id="NGAF01000022">
    <property type="protein sequence ID" value="OXR41135.1"/>
    <property type="molecule type" value="Genomic_DNA"/>
</dbReference>
<reference evidence="2 3" key="1">
    <citation type="submission" date="2017-07" db="EMBL/GenBank/DDBJ databases">
        <title>First draft Genome Sequence of Nocardia cerradoensis isolated from human infection.</title>
        <authorList>
            <person name="Carrasco G."/>
        </authorList>
    </citation>
    <scope>NUCLEOTIDE SEQUENCE [LARGE SCALE GENOMIC DNA]</scope>
    <source>
        <strain evidence="2 3">CNM20130759</strain>
    </source>
</reference>
<evidence type="ECO:0000256" key="1">
    <source>
        <dbReference type="SAM" id="MobiDB-lite"/>
    </source>
</evidence>
<keyword evidence="3" id="KW-1185">Reference proteome</keyword>
<organism evidence="2 3">
    <name type="scientific">Nocardia cerradoensis</name>
    <dbReference type="NCBI Taxonomy" id="85688"/>
    <lineage>
        <taxon>Bacteria</taxon>
        <taxon>Bacillati</taxon>
        <taxon>Actinomycetota</taxon>
        <taxon>Actinomycetes</taxon>
        <taxon>Mycobacteriales</taxon>
        <taxon>Nocardiaceae</taxon>
        <taxon>Nocardia</taxon>
    </lineage>
</organism>
<feature type="region of interest" description="Disordered" evidence="1">
    <location>
        <begin position="1"/>
        <end position="43"/>
    </location>
</feature>